<dbReference type="EMBL" id="JAUFSA010000001">
    <property type="protein sequence ID" value="MDP7735637.1"/>
    <property type="molecule type" value="Genomic_DNA"/>
</dbReference>
<dbReference type="Proteomes" id="UP001229081">
    <property type="component" value="Unassembled WGS sequence"/>
</dbReference>
<evidence type="ECO:0000313" key="1">
    <source>
        <dbReference type="EMBL" id="MDP7735637.1"/>
    </source>
</evidence>
<reference evidence="1" key="1">
    <citation type="submission" date="2023-06" db="EMBL/GenBank/DDBJ databases">
        <title>Identification of two novel mycobacterium reveal diversities and complexities of Mycobacterium gordonae clade.</title>
        <authorList>
            <person name="Matsumoto Y."/>
            <person name="Nakamura S."/>
            <person name="Motooka D."/>
            <person name="Fukushima K."/>
        </authorList>
    </citation>
    <scope>NUCLEOTIDE SEQUENCE</scope>
    <source>
        <strain evidence="1">TY812</strain>
    </source>
</reference>
<dbReference type="AlphaFoldDB" id="A0A4R5WYM6"/>
<gene>
    <name evidence="1" type="ORF">QXL92_12870</name>
</gene>
<sequence length="70" mass="7538">MSADTVSTPSFLTQTLPVRWLIELIATPLRMALRGMVLVAVTVLVGGRSPIPCRRVLLMKTVPVSGLIPP</sequence>
<name>A0A4R5WYM6_9MYCO</name>
<protein>
    <submittedName>
        <fullName evidence="1">Uncharacterized protein</fullName>
    </submittedName>
</protein>
<organism evidence="1 2">
    <name type="scientific">Mycobacterium paragordonae</name>
    <dbReference type="NCBI Taxonomy" id="1389713"/>
    <lineage>
        <taxon>Bacteria</taxon>
        <taxon>Bacillati</taxon>
        <taxon>Actinomycetota</taxon>
        <taxon>Actinomycetes</taxon>
        <taxon>Mycobacteriales</taxon>
        <taxon>Mycobacteriaceae</taxon>
        <taxon>Mycobacterium</taxon>
    </lineage>
</organism>
<dbReference type="RefSeq" id="WP_133435362.1">
    <property type="nucleotide sequence ID" value="NZ_JAUFSA010000001.1"/>
</dbReference>
<comment type="caution">
    <text evidence="1">The sequence shown here is derived from an EMBL/GenBank/DDBJ whole genome shotgun (WGS) entry which is preliminary data.</text>
</comment>
<evidence type="ECO:0000313" key="2">
    <source>
        <dbReference type="Proteomes" id="UP001229081"/>
    </source>
</evidence>
<proteinExistence type="predicted"/>
<accession>A0A4R5WYM6</accession>